<comment type="caution">
    <text evidence="1">The sequence shown here is derived from an EMBL/GenBank/DDBJ whole genome shotgun (WGS) entry which is preliminary data.</text>
</comment>
<keyword evidence="2" id="KW-1185">Reference proteome</keyword>
<organism evidence="1 2">
    <name type="scientific">Smallanthus sonchifolius</name>
    <dbReference type="NCBI Taxonomy" id="185202"/>
    <lineage>
        <taxon>Eukaryota</taxon>
        <taxon>Viridiplantae</taxon>
        <taxon>Streptophyta</taxon>
        <taxon>Embryophyta</taxon>
        <taxon>Tracheophyta</taxon>
        <taxon>Spermatophyta</taxon>
        <taxon>Magnoliopsida</taxon>
        <taxon>eudicotyledons</taxon>
        <taxon>Gunneridae</taxon>
        <taxon>Pentapetalae</taxon>
        <taxon>asterids</taxon>
        <taxon>campanulids</taxon>
        <taxon>Asterales</taxon>
        <taxon>Asteraceae</taxon>
        <taxon>Asteroideae</taxon>
        <taxon>Heliantheae alliance</taxon>
        <taxon>Millerieae</taxon>
        <taxon>Smallanthus</taxon>
    </lineage>
</organism>
<accession>A0ACB9BZJ6</accession>
<gene>
    <name evidence="1" type="ORF">L1987_67246</name>
</gene>
<sequence>MIPSGCQNPPLKQPPDPSLVDPTITPSLDNPKIDVSPQSGEEHTASLPIPASEGAGKSTYLTNGIQSRASPYDRSSSGGATRRKGSRMHRREKPQMESPNFPPNLSPVGSGISDSPKAPVEDALPSQPKGSLRKDARNRKKKQVVVRANTNGLKSNMKNTTVSVDTCKQVAGPSYSNVVGSGFNFARAVQGAKVKPVKPPIQQPLSSSQTPGPGLPRFAVLNSISELDPFDQSSGTGTTFSELDIHASIKRTSLVEASSDLYPPDPMNEDGSTAGRFLSDDKDDAAGKGATEKEKLFCQVNREHVEGARLLPNSVLSSPSPGGIHSSNGGKSYGITESQRKAIADRISASSNICIDETVNWCPGEWDYFNDLCISLGLDPDYCIEDVESDTENGTAQFLSGLLKEGCPKSNRKRVSVSRYGDWDSLVAILIWYIRMRFWPLVYARFTIVFWPIMVMAIRMEIRNFGLGANFLVGFIFPGFWACVGALLTYPQYFDFSSWEFRPKFWCPAQFEGPMHGFVFDTCNILFYLLIRKNRLKVGPMGVFFNGHYLKGYWAWSWALQPIVQLKVLPPLEFQPKARISAQIEGPNRGVDIGTYNNLLYLNPPRNARLGRGSGGPSPVKGWNPFGKKTSPVVSRVKPQQECLVNRSASTVPTVSPSSTSDSSVERTGFTSSVTGFNWSDIVKGLSRGSQSDSVHVPPVTPASSPPLGGGGLFNSRFSSCLVTPLHLPVSVSGSDSTISVGVSQVAAVMHDVPSSDISVTAGCMRENPTGDPISCGSGVIGVSSCPVISSPDLDSVFPVVSESADVTSPVGDLLQDVASPKSAGVGVTAGCTAGNPTGPTLSVGLPEVGPVNAGLHYSEFIGPISSGPAGPVSDLGTDTTGPIFSTGPPLVSNINVGPLFNSADGSTFQPGLNNLVQAKTGPDGKSVMDLGARHGPILGLGSDQSVAPFVVPKEISVPKGPSVVVSTVEPASHVDDGFVAVKGKKWRKKKPNTSGPGVMTSGLDVSSVPVGPVSLGPKEDEVVVTQVSVAYVAAPLPLPKGNLRDKGKIPVSNQFASLGGPVLEDFDDYFDGVTGLWESERQTAHYYIEYGFKPPDFVFESWSPKLKAYFSQLTEVDSTDPGGPSQVIEEDVEVPPDELLLG</sequence>
<reference evidence="2" key="1">
    <citation type="journal article" date="2022" name="Mol. Ecol. Resour.">
        <title>The genomes of chicory, endive, great burdock and yacon provide insights into Asteraceae palaeo-polyploidization history and plant inulin production.</title>
        <authorList>
            <person name="Fan W."/>
            <person name="Wang S."/>
            <person name="Wang H."/>
            <person name="Wang A."/>
            <person name="Jiang F."/>
            <person name="Liu H."/>
            <person name="Zhao H."/>
            <person name="Xu D."/>
            <person name="Zhang Y."/>
        </authorList>
    </citation>
    <scope>NUCLEOTIDE SEQUENCE [LARGE SCALE GENOMIC DNA]</scope>
    <source>
        <strain evidence="2">cv. Yunnan</strain>
    </source>
</reference>
<proteinExistence type="predicted"/>
<name>A0ACB9BZJ6_9ASTR</name>
<dbReference type="Proteomes" id="UP001056120">
    <property type="component" value="Linkage Group LG22"/>
</dbReference>
<evidence type="ECO:0000313" key="2">
    <source>
        <dbReference type="Proteomes" id="UP001056120"/>
    </source>
</evidence>
<protein>
    <submittedName>
        <fullName evidence="1">Uncharacterized protein</fullName>
    </submittedName>
</protein>
<reference evidence="1 2" key="2">
    <citation type="journal article" date="2022" name="Mol. Ecol. Resour.">
        <title>The genomes of chicory, endive, great burdock and yacon provide insights into Asteraceae paleo-polyploidization history and plant inulin production.</title>
        <authorList>
            <person name="Fan W."/>
            <person name="Wang S."/>
            <person name="Wang H."/>
            <person name="Wang A."/>
            <person name="Jiang F."/>
            <person name="Liu H."/>
            <person name="Zhao H."/>
            <person name="Xu D."/>
            <person name="Zhang Y."/>
        </authorList>
    </citation>
    <scope>NUCLEOTIDE SEQUENCE [LARGE SCALE GENOMIC DNA]</scope>
    <source>
        <strain evidence="2">cv. Yunnan</strain>
        <tissue evidence="1">Leaves</tissue>
    </source>
</reference>
<dbReference type="EMBL" id="CM042039">
    <property type="protein sequence ID" value="KAI3727432.1"/>
    <property type="molecule type" value="Genomic_DNA"/>
</dbReference>
<evidence type="ECO:0000313" key="1">
    <source>
        <dbReference type="EMBL" id="KAI3727432.1"/>
    </source>
</evidence>